<evidence type="ECO:0000256" key="1">
    <source>
        <dbReference type="ARBA" id="ARBA00038178"/>
    </source>
</evidence>
<dbReference type="OMA" id="FEEYVCS"/>
<feature type="domain" description="UDENN" evidence="3">
    <location>
        <begin position="82"/>
        <end position="574"/>
    </location>
</feature>
<gene>
    <name evidence="4" type="ORF">RHOBADRAFT_54788</name>
</gene>
<feature type="compositionally biased region" description="Basic and acidic residues" evidence="2">
    <location>
        <begin position="911"/>
        <end position="926"/>
    </location>
</feature>
<feature type="compositionally biased region" description="Basic and acidic residues" evidence="2">
    <location>
        <begin position="957"/>
        <end position="973"/>
    </location>
</feature>
<dbReference type="Pfam" id="PF09794">
    <property type="entry name" value="Avl9"/>
    <property type="match status" value="1"/>
</dbReference>
<feature type="compositionally biased region" description="Low complexity" evidence="2">
    <location>
        <begin position="782"/>
        <end position="794"/>
    </location>
</feature>
<dbReference type="RefSeq" id="XP_018269632.1">
    <property type="nucleotide sequence ID" value="XM_018417499.1"/>
</dbReference>
<comment type="similarity">
    <text evidence="1">Belongs to the AVL9 family.</text>
</comment>
<sequence>MAQQHPLQLERLPPTPTDEPDEPSSLSPRPSTSSHSSSRPAHLAPSPRPPAPASALGSSPAPAPMRRTPSQGLNATVGAKVWGLALVGFDHAVGPTIEYTLPDTLKDDPELQRSLPFLALPDGAHARDEDYSYFHLVLPSVAPQETIFGISCNRQIPADQLLNKGKDVTRSTVQKAIVVLASKPIFGPLRDKLGVVTRSFFAQRDFDDKAILVDLFRSFDPALARREGLDGGGKGKGRADECDEPGEEEDERDGEPGRAGDEGDEVNLAGEAREPPLSPPPEEKQRAAEEEGGMYMGTSLRELVHRFRFKTLMLLKLLMLQRRVMFFAANSPVEQLCTFQYSLVTLIPALLTALDDAASPVLDQRSHRLTKPTSLKTSDKYSLIRYLGLPLNIFGKGSFFQPYLPLQQIDLLKTRSYLVGTTNSIFQQQRDCHIDVIVNIDSASLEILNPKLTSLITLTAADRKWMDELVTTVDASWNAADPTRPLGQGFVGSDDFLRAKFEEYVCSLLACVKFGEFLGRDRGERAEMLLSAPELESYNPASFNEAFIMAFKHTAAYELWDCTTDEVIFDLVEPKHPMEGKTNPIEDVGIRLVHGLHDFSADHIPALGPQLAPLPQKARERLSKGWTQGRDGVWGAVEAFREDWGKRQLAAAQAQAAQAAGESDKYDKDVMSSPALDVPQSPAQLGGSFLAGVDVARSGAQQLAAGLGGFLGGAARKSSFFGGSSGASGAGSAPHSATASEVDPSSPPPSATLSVPFQQQQQQQQQGTNGRFLRPLSTAAAATVPTSPPLGGAPSPSPPRVGGPSPSSSASTAPSTSPSASGAVGGFSGFFGGLRRIANPSVANLSASNTSSSVGSTPSTPAGFGTPPPLSFLGVGGWGGRVPGQQGSASSSALQLPGSESGRASAQGQRTAREVAGDLGADHSENAEDDEGRFARRVVRGVERVRLEDDDEVGSVAERDAAREEARRRLEGV</sequence>
<organism evidence="4 5">
    <name type="scientific">Rhodotorula graminis (strain WP1)</name>
    <dbReference type="NCBI Taxonomy" id="578459"/>
    <lineage>
        <taxon>Eukaryota</taxon>
        <taxon>Fungi</taxon>
        <taxon>Dikarya</taxon>
        <taxon>Basidiomycota</taxon>
        <taxon>Pucciniomycotina</taxon>
        <taxon>Microbotryomycetes</taxon>
        <taxon>Sporidiobolales</taxon>
        <taxon>Sporidiobolaceae</taxon>
        <taxon>Rhodotorula</taxon>
    </lineage>
</organism>
<feature type="region of interest" description="Disordered" evidence="2">
    <location>
        <begin position="845"/>
        <end position="932"/>
    </location>
</feature>
<protein>
    <recommendedName>
        <fullName evidence="3">UDENN domain-containing protein</fullName>
    </recommendedName>
</protein>
<name>A0A0P9EJ73_RHOGW</name>
<evidence type="ECO:0000313" key="4">
    <source>
        <dbReference type="EMBL" id="KPV73583.1"/>
    </source>
</evidence>
<dbReference type="InterPro" id="IPR051731">
    <property type="entry name" value="DENND11/AVL9_GEFs"/>
</dbReference>
<dbReference type="PROSITE" id="PS50211">
    <property type="entry name" value="DENN"/>
    <property type="match status" value="1"/>
</dbReference>
<feature type="compositionally biased region" description="Low complexity" evidence="2">
    <location>
        <begin position="883"/>
        <end position="899"/>
    </location>
</feature>
<evidence type="ECO:0000313" key="5">
    <source>
        <dbReference type="Proteomes" id="UP000053890"/>
    </source>
</evidence>
<dbReference type="OrthoDB" id="26278at2759"/>
<feature type="compositionally biased region" description="Low complexity" evidence="2">
    <location>
        <begin position="845"/>
        <end position="863"/>
    </location>
</feature>
<feature type="region of interest" description="Disordered" evidence="2">
    <location>
        <begin position="227"/>
        <end position="289"/>
    </location>
</feature>
<dbReference type="GO" id="GO:0005737">
    <property type="term" value="C:cytoplasm"/>
    <property type="evidence" value="ECO:0007669"/>
    <property type="project" value="TreeGrafter"/>
</dbReference>
<feature type="compositionally biased region" description="Low complexity" evidence="2">
    <location>
        <begin position="802"/>
        <end position="821"/>
    </location>
</feature>
<proteinExistence type="inferred from homology"/>
<feature type="region of interest" description="Disordered" evidence="2">
    <location>
        <begin position="782"/>
        <end position="821"/>
    </location>
</feature>
<dbReference type="PANTHER" id="PTHR31017">
    <property type="entry name" value="LATE SECRETORY PATHWAY PROTEIN AVL9-RELATED"/>
    <property type="match status" value="1"/>
</dbReference>
<keyword evidence="5" id="KW-1185">Reference proteome</keyword>
<feature type="region of interest" description="Disordered" evidence="2">
    <location>
        <begin position="1"/>
        <end position="71"/>
    </location>
</feature>
<dbReference type="PANTHER" id="PTHR31017:SF1">
    <property type="entry name" value="LATE SECRETORY PATHWAY PROTEIN AVL9 HOMOLOG"/>
    <property type="match status" value="1"/>
</dbReference>
<accession>A0A0P9EJ73</accession>
<dbReference type="AlphaFoldDB" id="A0A0P9EJ73"/>
<evidence type="ECO:0000256" key="2">
    <source>
        <dbReference type="SAM" id="MobiDB-lite"/>
    </source>
</evidence>
<dbReference type="InterPro" id="IPR037516">
    <property type="entry name" value="Tripartite_DENN"/>
</dbReference>
<feature type="compositionally biased region" description="Acidic residues" evidence="2">
    <location>
        <begin position="241"/>
        <end position="253"/>
    </location>
</feature>
<dbReference type="Proteomes" id="UP000053890">
    <property type="component" value="Unassembled WGS sequence"/>
</dbReference>
<reference evidence="4 5" key="1">
    <citation type="journal article" date="2015" name="Front. Microbiol.">
        <title>Genome sequence of the plant growth promoting endophytic yeast Rhodotorula graminis WP1.</title>
        <authorList>
            <person name="Firrincieli A."/>
            <person name="Otillar R."/>
            <person name="Salamov A."/>
            <person name="Schmutz J."/>
            <person name="Khan Z."/>
            <person name="Redman R.S."/>
            <person name="Fleck N.D."/>
            <person name="Lindquist E."/>
            <person name="Grigoriev I.V."/>
            <person name="Doty S.L."/>
        </authorList>
    </citation>
    <scope>NUCLEOTIDE SEQUENCE [LARGE SCALE GENOMIC DNA]</scope>
    <source>
        <strain evidence="4 5">WP1</strain>
    </source>
</reference>
<dbReference type="EMBL" id="KQ474082">
    <property type="protein sequence ID" value="KPV73583.1"/>
    <property type="molecule type" value="Genomic_DNA"/>
</dbReference>
<dbReference type="GeneID" id="28977947"/>
<feature type="region of interest" description="Disordered" evidence="2">
    <location>
        <begin position="948"/>
        <end position="973"/>
    </location>
</feature>
<feature type="compositionally biased region" description="Low complexity" evidence="2">
    <location>
        <begin position="730"/>
        <end position="740"/>
    </location>
</feature>
<dbReference type="InterPro" id="IPR018307">
    <property type="entry name" value="ABL9/DENND6_dom"/>
</dbReference>
<feature type="region of interest" description="Disordered" evidence="2">
    <location>
        <begin position="660"/>
        <end position="679"/>
    </location>
</feature>
<evidence type="ECO:0000259" key="3">
    <source>
        <dbReference type="PROSITE" id="PS50211"/>
    </source>
</evidence>
<feature type="region of interest" description="Disordered" evidence="2">
    <location>
        <begin position="723"/>
        <end position="769"/>
    </location>
</feature>
<feature type="compositionally biased region" description="Low complexity" evidence="2">
    <location>
        <begin position="23"/>
        <end position="45"/>
    </location>
</feature>